<feature type="region of interest" description="Disordered" evidence="2">
    <location>
        <begin position="573"/>
        <end position="689"/>
    </location>
</feature>
<keyword evidence="4" id="KW-1185">Reference proteome</keyword>
<feature type="compositionally biased region" description="Polar residues" evidence="2">
    <location>
        <begin position="48"/>
        <end position="66"/>
    </location>
</feature>
<gene>
    <name evidence="3" type="ORF">P153DRAFT_353096</name>
</gene>
<name>A0A6A6ATI9_9PLEO</name>
<dbReference type="PANTHER" id="PTHR48125">
    <property type="entry name" value="LP07818P1"/>
    <property type="match status" value="1"/>
</dbReference>
<feature type="region of interest" description="Disordered" evidence="2">
    <location>
        <begin position="281"/>
        <end position="321"/>
    </location>
</feature>
<dbReference type="RefSeq" id="XP_033528248.1">
    <property type="nucleotide sequence ID" value="XM_033666415.1"/>
</dbReference>
<evidence type="ECO:0000313" key="3">
    <source>
        <dbReference type="EMBL" id="KAF2133861.1"/>
    </source>
</evidence>
<protein>
    <submittedName>
        <fullName evidence="3">Uncharacterized protein</fullName>
    </submittedName>
</protein>
<evidence type="ECO:0000256" key="2">
    <source>
        <dbReference type="SAM" id="MobiDB-lite"/>
    </source>
</evidence>
<proteinExistence type="predicted"/>
<keyword evidence="1" id="KW-0175">Coiled coil</keyword>
<dbReference type="EMBL" id="ML977498">
    <property type="protein sequence ID" value="KAF2133861.1"/>
    <property type="molecule type" value="Genomic_DNA"/>
</dbReference>
<feature type="region of interest" description="Disordered" evidence="2">
    <location>
        <begin position="504"/>
        <end position="550"/>
    </location>
</feature>
<dbReference type="AlphaFoldDB" id="A0A6A6ATI9"/>
<feature type="region of interest" description="Disordered" evidence="2">
    <location>
        <begin position="333"/>
        <end position="401"/>
    </location>
</feature>
<feature type="compositionally biased region" description="Low complexity" evidence="2">
    <location>
        <begin position="67"/>
        <end position="103"/>
    </location>
</feature>
<reference evidence="3" key="1">
    <citation type="journal article" date="2020" name="Stud. Mycol.">
        <title>101 Dothideomycetes genomes: a test case for predicting lifestyles and emergence of pathogens.</title>
        <authorList>
            <person name="Haridas S."/>
            <person name="Albert R."/>
            <person name="Binder M."/>
            <person name="Bloem J."/>
            <person name="Labutti K."/>
            <person name="Salamov A."/>
            <person name="Andreopoulos B."/>
            <person name="Baker S."/>
            <person name="Barry K."/>
            <person name="Bills G."/>
            <person name="Bluhm B."/>
            <person name="Cannon C."/>
            <person name="Castanera R."/>
            <person name="Culley D."/>
            <person name="Daum C."/>
            <person name="Ezra D."/>
            <person name="Gonzalez J."/>
            <person name="Henrissat B."/>
            <person name="Kuo A."/>
            <person name="Liang C."/>
            <person name="Lipzen A."/>
            <person name="Lutzoni F."/>
            <person name="Magnuson J."/>
            <person name="Mondo S."/>
            <person name="Nolan M."/>
            <person name="Ohm R."/>
            <person name="Pangilinan J."/>
            <person name="Park H.-J."/>
            <person name="Ramirez L."/>
            <person name="Alfaro M."/>
            <person name="Sun H."/>
            <person name="Tritt A."/>
            <person name="Yoshinaga Y."/>
            <person name="Zwiers L.-H."/>
            <person name="Turgeon B."/>
            <person name="Goodwin S."/>
            <person name="Spatafora J."/>
            <person name="Crous P."/>
            <person name="Grigoriev I."/>
        </authorList>
    </citation>
    <scope>NUCLEOTIDE SEQUENCE</scope>
    <source>
        <strain evidence="3">CBS 119687</strain>
    </source>
</reference>
<dbReference type="OrthoDB" id="3786084at2759"/>
<dbReference type="Proteomes" id="UP000799771">
    <property type="component" value="Unassembled WGS sequence"/>
</dbReference>
<dbReference type="PANTHER" id="PTHR48125:SF12">
    <property type="entry name" value="AT HOOK TRANSCRIPTION FACTOR FAMILY-RELATED"/>
    <property type="match status" value="1"/>
</dbReference>
<feature type="compositionally biased region" description="Polar residues" evidence="2">
    <location>
        <begin position="307"/>
        <end position="321"/>
    </location>
</feature>
<accession>A0A6A6ATI9</accession>
<feature type="region of interest" description="Disordered" evidence="2">
    <location>
        <begin position="44"/>
        <end position="184"/>
    </location>
</feature>
<organism evidence="3 4">
    <name type="scientific">Dothidotthia symphoricarpi CBS 119687</name>
    <dbReference type="NCBI Taxonomy" id="1392245"/>
    <lineage>
        <taxon>Eukaryota</taxon>
        <taxon>Fungi</taxon>
        <taxon>Dikarya</taxon>
        <taxon>Ascomycota</taxon>
        <taxon>Pezizomycotina</taxon>
        <taxon>Dothideomycetes</taxon>
        <taxon>Pleosporomycetidae</taxon>
        <taxon>Pleosporales</taxon>
        <taxon>Dothidotthiaceae</taxon>
        <taxon>Dothidotthia</taxon>
    </lineage>
</organism>
<dbReference type="GeneID" id="54406847"/>
<sequence length="762" mass="83374">MVVTRRNANTEPAQLAALERSAGITISPPELPPVTRQKRARRAAASVQVESKTRSVTEIANTSREVTTTSRAATFTTPTTATTTTTTSRVSVSAPTAAIPTTGTKRRTRSTKAETASPLRALPQQPERVTQKRKRVTKKTASETPEPEPTPVRHQPEPVQDENSDDQGIFFSKSEPKISSPSSSLLKVISEDEVDTLRNENFQLRARIDQLEDDNARLITENDSLQLKLMTGQVSANHRYSDFDMYGAMEPITPPPSQPEFVQGSESALALLHKVEEAARQSADVVVPSPPSTQEREEQPISDTPEESQVTPQPISTPSGFFSRSFSALKSTFGFSSSTPQQPYSPTPSRALPPPNTFTETLSVPPTPVGERVKTPSKKKKRNPMIKALTRGVQPEEMAKAEKWARQVAADLKNDSSSGDKRKRLETPVLYKELNYYPSSKPWETGFGDPLGDMDLDDDDVVPTWAVYADMKAEEEEHRAKKHKASHQVTIEDDDIVSLDEAHAANTGVPSPQKLMDTRGRSASLSDFHPRRSTEPSPMFKTPVSHQEGGNVFDELRGLDAAAQGYTNDLESLQRATKTAVQDPVHKPVHNPSQGSFSVPDYDSDEDDTTMNSETPNADAEPIWTQPPPPAPVPAHAPLPGAAVEPPSSPTTSQPVGEIERQRQRLMKHTPAKPSRLREATYPSPSLMSDAGNESIMAATPIQVVELFAGMPGAEPLDLDDDILEAAEAFAATEEFQKQLAATRWSSPILTYESDEEDMSSE</sequence>
<feature type="compositionally biased region" description="Pro residues" evidence="2">
    <location>
        <begin position="625"/>
        <end position="637"/>
    </location>
</feature>
<feature type="compositionally biased region" description="Pro residues" evidence="2">
    <location>
        <begin position="343"/>
        <end position="356"/>
    </location>
</feature>
<feature type="compositionally biased region" description="Basic residues" evidence="2">
    <location>
        <begin position="375"/>
        <end position="384"/>
    </location>
</feature>
<feature type="coiled-coil region" evidence="1">
    <location>
        <begin position="194"/>
        <end position="228"/>
    </location>
</feature>
<evidence type="ECO:0000313" key="4">
    <source>
        <dbReference type="Proteomes" id="UP000799771"/>
    </source>
</evidence>
<evidence type="ECO:0000256" key="1">
    <source>
        <dbReference type="SAM" id="Coils"/>
    </source>
</evidence>